<dbReference type="AlphaFoldDB" id="A0A437AAU2"/>
<feature type="domain" description="RING-type" evidence="15">
    <location>
        <begin position="35"/>
        <end position="78"/>
    </location>
</feature>
<comment type="caution">
    <text evidence="16">The sequence shown here is derived from an EMBL/GenBank/DDBJ whole genome shotgun (WGS) entry which is preliminary data.</text>
</comment>
<proteinExistence type="inferred from homology"/>
<evidence type="ECO:0000256" key="2">
    <source>
        <dbReference type="ARBA" id="ARBA00004906"/>
    </source>
</evidence>
<dbReference type="SUPFAM" id="SSF57850">
    <property type="entry name" value="RING/U-box"/>
    <property type="match status" value="1"/>
</dbReference>
<keyword evidence="9" id="KW-0833">Ubl conjugation pathway</keyword>
<evidence type="ECO:0000256" key="4">
    <source>
        <dbReference type="ARBA" id="ARBA00013928"/>
    </source>
</evidence>
<evidence type="ECO:0000256" key="8">
    <source>
        <dbReference type="ARBA" id="ARBA00022776"/>
    </source>
</evidence>
<dbReference type="InterPro" id="IPR001841">
    <property type="entry name" value="Znf_RING"/>
</dbReference>
<evidence type="ECO:0000256" key="14">
    <source>
        <dbReference type="SAM" id="Coils"/>
    </source>
</evidence>
<dbReference type="PANTHER" id="PTHR11210">
    <property type="entry name" value="RING BOX"/>
    <property type="match status" value="1"/>
</dbReference>
<keyword evidence="5" id="KW-0132">Cell division</keyword>
<feature type="coiled-coil region" evidence="14">
    <location>
        <begin position="97"/>
        <end position="124"/>
    </location>
</feature>
<keyword evidence="14" id="KW-0175">Coiled coil</keyword>
<dbReference type="RefSeq" id="XP_067493913.1">
    <property type="nucleotide sequence ID" value="XM_067631360.1"/>
</dbReference>
<evidence type="ECO:0000256" key="9">
    <source>
        <dbReference type="ARBA" id="ARBA00022786"/>
    </source>
</evidence>
<evidence type="ECO:0000256" key="6">
    <source>
        <dbReference type="ARBA" id="ARBA00022723"/>
    </source>
</evidence>
<evidence type="ECO:0000259" key="15">
    <source>
        <dbReference type="PROSITE" id="PS50089"/>
    </source>
</evidence>
<dbReference type="STRING" id="97331.A0A437AAU2"/>
<keyword evidence="7 13" id="KW-0863">Zinc-finger</keyword>
<dbReference type="GO" id="GO:0005680">
    <property type="term" value="C:anaphase-promoting complex"/>
    <property type="evidence" value="ECO:0007669"/>
    <property type="project" value="InterPro"/>
</dbReference>
<dbReference type="EMBL" id="SAEB01000003">
    <property type="protein sequence ID" value="RVD88369.1"/>
    <property type="molecule type" value="Genomic_DNA"/>
</dbReference>
<dbReference type="InterPro" id="IPR013083">
    <property type="entry name" value="Znf_RING/FYVE/PHD"/>
</dbReference>
<dbReference type="GO" id="GO:0051301">
    <property type="term" value="P:cell division"/>
    <property type="evidence" value="ECO:0007669"/>
    <property type="project" value="UniProtKB-KW"/>
</dbReference>
<dbReference type="GO" id="GO:0031145">
    <property type="term" value="P:anaphase-promoting complex-dependent catabolic process"/>
    <property type="evidence" value="ECO:0007669"/>
    <property type="project" value="InterPro"/>
</dbReference>
<evidence type="ECO:0000256" key="5">
    <source>
        <dbReference type="ARBA" id="ARBA00022618"/>
    </source>
</evidence>
<evidence type="ECO:0000256" key="13">
    <source>
        <dbReference type="PROSITE-ProRule" id="PRU00175"/>
    </source>
</evidence>
<dbReference type="GeneID" id="93584867"/>
<comment type="similarity">
    <text evidence="3">Belongs to the RING-box family.</text>
</comment>
<keyword evidence="11" id="KW-0539">Nucleus</keyword>
<gene>
    <name evidence="16" type="ORF">DFL_002556</name>
</gene>
<dbReference type="GO" id="GO:0008270">
    <property type="term" value="F:zinc ion binding"/>
    <property type="evidence" value="ECO:0007669"/>
    <property type="project" value="UniProtKB-KW"/>
</dbReference>
<dbReference type="VEuPathDB" id="FungiDB:DFL_002556"/>
<keyword evidence="12" id="KW-0131">Cell cycle</keyword>
<name>A0A437AAU2_ARTFL</name>
<evidence type="ECO:0000256" key="1">
    <source>
        <dbReference type="ARBA" id="ARBA00004123"/>
    </source>
</evidence>
<comment type="pathway">
    <text evidence="2">Protein modification; protein ubiquitination.</text>
</comment>
<keyword evidence="6" id="KW-0479">Metal-binding</keyword>
<dbReference type="InterPro" id="IPR051031">
    <property type="entry name" value="RING-box_E3_Ubiquitin_Ligase"/>
</dbReference>
<dbReference type="Pfam" id="PF12861">
    <property type="entry name" value="zf-ANAPC11"/>
    <property type="match status" value="1"/>
</dbReference>
<keyword evidence="17" id="KW-1185">Reference proteome</keyword>
<organism evidence="16 17">
    <name type="scientific">Arthrobotrys flagrans</name>
    <name type="common">Nematode-trapping fungus</name>
    <name type="synonym">Trichothecium flagrans</name>
    <dbReference type="NCBI Taxonomy" id="97331"/>
    <lineage>
        <taxon>Eukaryota</taxon>
        <taxon>Fungi</taxon>
        <taxon>Dikarya</taxon>
        <taxon>Ascomycota</taxon>
        <taxon>Pezizomycotina</taxon>
        <taxon>Orbiliomycetes</taxon>
        <taxon>Orbiliales</taxon>
        <taxon>Orbiliaceae</taxon>
        <taxon>Arthrobotrys</taxon>
    </lineage>
</organism>
<dbReference type="GO" id="GO:0061630">
    <property type="term" value="F:ubiquitin protein ligase activity"/>
    <property type="evidence" value="ECO:0007669"/>
    <property type="project" value="InterPro"/>
</dbReference>
<evidence type="ECO:0000256" key="11">
    <source>
        <dbReference type="ARBA" id="ARBA00023242"/>
    </source>
</evidence>
<keyword evidence="10" id="KW-0862">Zinc</keyword>
<evidence type="ECO:0000256" key="7">
    <source>
        <dbReference type="ARBA" id="ARBA00022771"/>
    </source>
</evidence>
<protein>
    <recommendedName>
        <fullName evidence="4">Anaphase-promoting complex subunit 11</fullName>
    </recommendedName>
</protein>
<dbReference type="Gene3D" id="3.30.40.10">
    <property type="entry name" value="Zinc/RING finger domain, C3HC4 (zinc finger)"/>
    <property type="match status" value="1"/>
</dbReference>
<reference evidence="16 17" key="1">
    <citation type="submission" date="2019-01" db="EMBL/GenBank/DDBJ databases">
        <title>Intercellular communication is required for trap formation in the nematode-trapping fungus Duddingtonia flagrans.</title>
        <authorList>
            <person name="Youssar L."/>
            <person name="Wernet V."/>
            <person name="Hensel N."/>
            <person name="Hildebrandt H.-G."/>
            <person name="Fischer R."/>
        </authorList>
    </citation>
    <scope>NUCLEOTIDE SEQUENCE [LARGE SCALE GENOMIC DNA]</scope>
    <source>
        <strain evidence="16 17">CBS H-5679</strain>
    </source>
</reference>
<evidence type="ECO:0000256" key="10">
    <source>
        <dbReference type="ARBA" id="ARBA00022833"/>
    </source>
</evidence>
<evidence type="ECO:0000256" key="12">
    <source>
        <dbReference type="ARBA" id="ARBA00023306"/>
    </source>
</evidence>
<evidence type="ECO:0000313" key="16">
    <source>
        <dbReference type="EMBL" id="RVD88369.1"/>
    </source>
</evidence>
<dbReference type="SMART" id="SM00184">
    <property type="entry name" value="RING"/>
    <property type="match status" value="1"/>
</dbReference>
<evidence type="ECO:0000313" key="17">
    <source>
        <dbReference type="Proteomes" id="UP000283090"/>
    </source>
</evidence>
<dbReference type="FunFam" id="3.30.40.10:FF:000111">
    <property type="entry name" value="Anaphase-promoting complex subunit 11"/>
    <property type="match status" value="1"/>
</dbReference>
<dbReference type="PROSITE" id="PS50089">
    <property type="entry name" value="ZF_RING_2"/>
    <property type="match status" value="1"/>
</dbReference>
<accession>A0A437AAU2</accession>
<keyword evidence="8" id="KW-0498">Mitosis</keyword>
<dbReference type="Proteomes" id="UP000283090">
    <property type="component" value="Unassembled WGS sequence"/>
</dbReference>
<dbReference type="OrthoDB" id="1681166at2759"/>
<dbReference type="CDD" id="cd16456">
    <property type="entry name" value="RING-H2_APC11"/>
    <property type="match status" value="1"/>
</dbReference>
<dbReference type="GO" id="GO:0097602">
    <property type="term" value="F:cullin family protein binding"/>
    <property type="evidence" value="ECO:0007669"/>
    <property type="project" value="InterPro"/>
</dbReference>
<comment type="subcellular location">
    <subcellularLocation>
        <location evidence="1">Nucleus</location>
    </subcellularLocation>
</comment>
<sequence length="141" mass="16350">MKVKIKEWHAVATWRWDMPEDEVCGICRVDFDGCCPNCKYPGDDCPLIVGKCQHSFHLHCILSWINQESAKGLCPMCRQKFENPSVKGEEMATGELPEEYRERIDELNRRIVQLLQQTELTRLERMRALIARAAEQPSEEG</sequence>
<dbReference type="InterPro" id="IPR024991">
    <property type="entry name" value="RING-H2_APC11"/>
</dbReference>
<evidence type="ECO:0000256" key="3">
    <source>
        <dbReference type="ARBA" id="ARBA00009273"/>
    </source>
</evidence>